<dbReference type="InParanoid" id="A0A1I9LTP0"/>
<dbReference type="KEGG" id="ath:AT3G62510"/>
<accession>A0A1I9LTP0</accession>
<keyword evidence="1" id="KW-0732">Signal</keyword>
<dbReference type="GO" id="GO:0016853">
    <property type="term" value="F:isomerase activity"/>
    <property type="evidence" value="ECO:0007669"/>
    <property type="project" value="UniProtKB-KW"/>
</dbReference>
<dbReference type="EMBL" id="CP002686">
    <property type="protein sequence ID" value="ANM65948.1"/>
    <property type="molecule type" value="Genomic_DNA"/>
</dbReference>
<evidence type="ECO:0000313" key="3">
    <source>
        <dbReference type="EMBL" id="ANM65948.1"/>
    </source>
</evidence>
<evidence type="ECO:0000256" key="1">
    <source>
        <dbReference type="SAM" id="SignalP"/>
    </source>
</evidence>
<reference evidence="4" key="2">
    <citation type="journal article" date="2017" name="Plant J.">
        <title>Araport11: a complete reannotation of the Arabidopsis thaliana reference genome.</title>
        <authorList>
            <person name="Cheng C.Y."/>
            <person name="Krishnakumar V."/>
            <person name="Chan A.P."/>
            <person name="Thibaud-Nissen F."/>
            <person name="Schobel S."/>
            <person name="Town C.D."/>
        </authorList>
    </citation>
    <scope>GENOME REANNOTATION</scope>
    <source>
        <strain evidence="4">cv. Columbia</strain>
    </source>
</reference>
<dbReference type="eggNOG" id="KOG0190">
    <property type="taxonomic scope" value="Eukaryota"/>
</dbReference>
<name>A0A1I9LTP0_ARATH</name>
<dbReference type="Araport" id="AT3G62510"/>
<dbReference type="Gene3D" id="3.40.30.10">
    <property type="entry name" value="Glutaredoxin"/>
    <property type="match status" value="1"/>
</dbReference>
<feature type="signal peptide" evidence="1">
    <location>
        <begin position="1"/>
        <end position="28"/>
    </location>
</feature>
<proteinExistence type="predicted"/>
<dbReference type="TAIR" id="AT3G62510"/>
<keyword evidence="4" id="KW-1185">Reference proteome</keyword>
<sequence>MRRTITMVIKMSILMILISSMVMNMVEVEVDQIESWVKDFQDGKAAVHKNSQPIPAENNEPVKLVVAESLDDIVQVSERKRCSIRRRQDKGRLHSSGLVILAEDDEEEHEKMD</sequence>
<evidence type="ECO:0000313" key="4">
    <source>
        <dbReference type="Proteomes" id="UP000006548"/>
    </source>
</evidence>
<dbReference type="SMR" id="A0A1I9LTP0"/>
<evidence type="ECO:0000313" key="2">
    <source>
        <dbReference type="Araport" id="AT3G62510"/>
    </source>
</evidence>
<dbReference type="FunCoup" id="A0A1I9LTP0">
    <property type="interactions" value="1"/>
</dbReference>
<protein>
    <submittedName>
        <fullName evidence="3">Disulfide isomerase-like protein</fullName>
    </submittedName>
</protein>
<reference evidence="3 4" key="1">
    <citation type="journal article" date="2000" name="Nature">
        <title>Sequence and analysis of chromosome 3 of the plant Arabidopsis thaliana.</title>
        <authorList>
            <consortium name="European Union Chromosome 3 Arabidopsis Sequencing Consortium"/>
            <consortium name="Institute for Genomic Research"/>
            <consortium name="Kazusa DNA Research Institute"/>
            <person name="Salanoubat M."/>
            <person name="Lemcke K."/>
            <person name="Rieger M."/>
            <person name="Ansorge W."/>
            <person name="Unseld M."/>
            <person name="Fartmann B."/>
            <person name="Valle G."/>
            <person name="Blocker H."/>
            <person name="Perez-Alonso M."/>
            <person name="Obermaier B."/>
            <person name="Delseny M."/>
            <person name="Boutry M."/>
            <person name="Grivell L.A."/>
            <person name="Mache R."/>
            <person name="Puigdomenech P."/>
            <person name="De Simone V."/>
            <person name="Choisne N."/>
            <person name="Artiguenave F."/>
            <person name="Robert C."/>
            <person name="Brottier P."/>
            <person name="Wincker P."/>
            <person name="Cattolico L."/>
            <person name="Weissenbach J."/>
            <person name="Saurin W."/>
            <person name="Quetier F."/>
            <person name="Schafer M."/>
            <person name="Muller-Auer S."/>
            <person name="Gabel C."/>
            <person name="Fuchs M."/>
            <person name="Benes V."/>
            <person name="Wurmbach E."/>
            <person name="Drzonek H."/>
            <person name="Erfle H."/>
            <person name="Jordan N."/>
            <person name="Bangert S."/>
            <person name="Wiedelmann R."/>
            <person name="Kranz H."/>
            <person name="Voss H."/>
            <person name="Holland R."/>
            <person name="Brandt P."/>
            <person name="Nyakatura G."/>
            <person name="Vezzi A."/>
            <person name="D'Angelo M."/>
            <person name="Pallavicini A."/>
            <person name="Toppo S."/>
            <person name="Simionati B."/>
            <person name="Conrad A."/>
            <person name="Hornischer K."/>
            <person name="Kauer G."/>
            <person name="Lohnert T.H."/>
            <person name="Nordsiek G."/>
            <person name="Reichelt J."/>
            <person name="Scharfe M."/>
            <person name="Schon O."/>
            <person name="Bargues M."/>
            <person name="Terol J."/>
            <person name="Climent J."/>
            <person name="Navarro P."/>
            <person name="Collado C."/>
            <person name="Perez-Perez A."/>
            <person name="Ottenwalder B."/>
            <person name="Duchemin D."/>
            <person name="Cooke R."/>
            <person name="Laudie M."/>
            <person name="Berger-Llauro C."/>
            <person name="Purnelle B."/>
            <person name="Masuy D."/>
            <person name="de Haan M."/>
            <person name="Maarse A.C."/>
            <person name="Alcaraz J.P."/>
            <person name="Cottet A."/>
            <person name="Casacuberta E."/>
            <person name="Monfort A."/>
            <person name="Argiriou A."/>
            <person name="flores M."/>
            <person name="Liguori R."/>
            <person name="Vitale D."/>
            <person name="Mannhaupt G."/>
            <person name="Haase D."/>
            <person name="Schoof H."/>
            <person name="Rudd S."/>
            <person name="Zaccaria P."/>
            <person name="Mewes H.W."/>
            <person name="Mayer K.F."/>
            <person name="Kaul S."/>
            <person name="Town C.D."/>
            <person name="Koo H.L."/>
            <person name="Tallon L.J."/>
            <person name="Jenkins J."/>
            <person name="Rooney T."/>
            <person name="Rizzo M."/>
            <person name="Walts A."/>
            <person name="Utterback T."/>
            <person name="Fujii C.Y."/>
            <person name="Shea T.P."/>
            <person name="Creasy T.H."/>
            <person name="Haas B."/>
            <person name="Maiti R."/>
            <person name="Wu D."/>
            <person name="Peterson J."/>
            <person name="Van Aken S."/>
            <person name="Pai G."/>
            <person name="Militscher J."/>
            <person name="Sellers P."/>
            <person name="Gill J.E."/>
            <person name="Feldblyum T.V."/>
            <person name="Preuss D."/>
            <person name="Lin X."/>
            <person name="Nierman W.C."/>
            <person name="Salzberg S.L."/>
            <person name="White O."/>
            <person name="Venter J.C."/>
            <person name="Fraser C.M."/>
            <person name="Kaneko T."/>
            <person name="Nakamura Y."/>
            <person name="Sato S."/>
            <person name="Kato T."/>
            <person name="Asamizu E."/>
            <person name="Sasamoto S."/>
            <person name="Kimura T."/>
            <person name="Idesawa K."/>
            <person name="Kawashima K."/>
            <person name="Kishida Y."/>
            <person name="Kiyokawa C."/>
            <person name="Kohara M."/>
            <person name="Matsumoto M."/>
            <person name="Matsuno A."/>
            <person name="Muraki A."/>
            <person name="Nakayama S."/>
            <person name="Nakazaki N."/>
            <person name="Shinpo S."/>
            <person name="Takeuchi C."/>
            <person name="Wada T."/>
            <person name="Watanabe A."/>
            <person name="Yamada M."/>
            <person name="Yasuda M."/>
            <person name="Tabata S."/>
        </authorList>
    </citation>
    <scope>NUCLEOTIDE SEQUENCE [LARGE SCALE GENOMIC DNA]</scope>
    <source>
        <strain evidence="4">cv. Columbia</strain>
    </source>
</reference>
<gene>
    <name evidence="2 3" type="ordered locus">At3g62510</name>
</gene>
<dbReference type="AlphaFoldDB" id="A0A1I9LTP0"/>
<dbReference type="ExpressionAtlas" id="A0A1I9LTP0">
    <property type="expression patterns" value="baseline and differential"/>
</dbReference>
<dbReference type="Proteomes" id="UP000006548">
    <property type="component" value="Chromosome 3"/>
</dbReference>
<dbReference type="STRING" id="3702.A0A1I9LTP0"/>
<feature type="chain" id="PRO_5009605578" evidence="1">
    <location>
        <begin position="29"/>
        <end position="113"/>
    </location>
</feature>
<dbReference type="GeneID" id="825425"/>
<dbReference type="RefSeq" id="NP_001327881.1">
    <property type="nucleotide sequence ID" value="NM_001340159.1"/>
</dbReference>
<organism evidence="3 4">
    <name type="scientific">Arabidopsis thaliana</name>
    <name type="common">Mouse-ear cress</name>
    <dbReference type="NCBI Taxonomy" id="3702"/>
    <lineage>
        <taxon>Eukaryota</taxon>
        <taxon>Viridiplantae</taxon>
        <taxon>Streptophyta</taxon>
        <taxon>Embryophyta</taxon>
        <taxon>Tracheophyta</taxon>
        <taxon>Spermatophyta</taxon>
        <taxon>Magnoliopsida</taxon>
        <taxon>eudicotyledons</taxon>
        <taxon>Gunneridae</taxon>
        <taxon>Pentapetalae</taxon>
        <taxon>rosids</taxon>
        <taxon>malvids</taxon>
        <taxon>Brassicales</taxon>
        <taxon>Brassicaceae</taxon>
        <taxon>Camelineae</taxon>
        <taxon>Arabidopsis</taxon>
    </lineage>
</organism>